<dbReference type="PROSITE" id="PS00710">
    <property type="entry name" value="PGM_PMM"/>
    <property type="match status" value="1"/>
</dbReference>
<dbReference type="EMBL" id="CP022657">
    <property type="protein sequence ID" value="ASS73984.1"/>
    <property type="molecule type" value="Genomic_DNA"/>
</dbReference>
<dbReference type="GO" id="GO:0004614">
    <property type="term" value="F:phosphoglucomutase activity"/>
    <property type="evidence" value="ECO:0007669"/>
    <property type="project" value="UniProtKB-EC"/>
</dbReference>
<keyword evidence="9 15" id="KW-0479">Metal-binding</keyword>
<evidence type="ECO:0000259" key="19">
    <source>
        <dbReference type="Pfam" id="PF02880"/>
    </source>
</evidence>
<evidence type="ECO:0000259" key="16">
    <source>
        <dbReference type="Pfam" id="PF00408"/>
    </source>
</evidence>
<evidence type="ECO:0000256" key="4">
    <source>
        <dbReference type="ARBA" id="ARBA00005189"/>
    </source>
</evidence>
<dbReference type="GO" id="GO:0006166">
    <property type="term" value="P:purine ribonucleoside salvage"/>
    <property type="evidence" value="ECO:0007669"/>
    <property type="project" value="TreeGrafter"/>
</dbReference>
<dbReference type="EC" id="5.4.2.2" evidence="6"/>
<evidence type="ECO:0000259" key="17">
    <source>
        <dbReference type="Pfam" id="PF02878"/>
    </source>
</evidence>
<dbReference type="InterPro" id="IPR005846">
    <property type="entry name" value="A-D-PHexomutase_a/b/a-III"/>
</dbReference>
<evidence type="ECO:0000256" key="5">
    <source>
        <dbReference type="ARBA" id="ARBA00010231"/>
    </source>
</evidence>
<evidence type="ECO:0000256" key="15">
    <source>
        <dbReference type="RuleBase" id="RU004326"/>
    </source>
</evidence>
<evidence type="ECO:0000256" key="6">
    <source>
        <dbReference type="ARBA" id="ARBA00012728"/>
    </source>
</evidence>
<dbReference type="PANTHER" id="PTHR45745">
    <property type="entry name" value="PHOSPHOMANNOMUTASE 45A"/>
    <property type="match status" value="1"/>
</dbReference>
<dbReference type="GO" id="GO:0008973">
    <property type="term" value="F:phosphopentomutase activity"/>
    <property type="evidence" value="ECO:0007669"/>
    <property type="project" value="TreeGrafter"/>
</dbReference>
<dbReference type="Pfam" id="PF00408">
    <property type="entry name" value="PGM_PMM_IV"/>
    <property type="match status" value="1"/>
</dbReference>
<keyword evidence="8" id="KW-0597">Phosphoprotein</keyword>
<dbReference type="InterPro" id="IPR016055">
    <property type="entry name" value="A-D-PHexomutase_a/b/a-I/II/III"/>
</dbReference>
<feature type="domain" description="Alpha-D-phosphohexomutase C-terminal" evidence="16">
    <location>
        <begin position="514"/>
        <end position="550"/>
    </location>
</feature>
<feature type="domain" description="Alpha-D-phosphohexomutase alpha/beta/alpha" evidence="19">
    <location>
        <begin position="327"/>
        <end position="453"/>
    </location>
</feature>
<evidence type="ECO:0000256" key="12">
    <source>
        <dbReference type="ARBA" id="ARBA00039995"/>
    </source>
</evidence>
<dbReference type="InterPro" id="IPR016066">
    <property type="entry name" value="A-D-PHexomutase_CS"/>
</dbReference>
<dbReference type="GO" id="GO:0000287">
    <property type="term" value="F:magnesium ion binding"/>
    <property type="evidence" value="ECO:0007669"/>
    <property type="project" value="InterPro"/>
</dbReference>
<feature type="domain" description="Alpha-D-phosphohexomutase alpha/beta/alpha" evidence="18">
    <location>
        <begin position="228"/>
        <end position="314"/>
    </location>
</feature>
<dbReference type="PANTHER" id="PTHR45745:SF1">
    <property type="entry name" value="PHOSPHOGLUCOMUTASE 2B-RELATED"/>
    <property type="match status" value="1"/>
</dbReference>
<evidence type="ECO:0000256" key="8">
    <source>
        <dbReference type="ARBA" id="ARBA00022553"/>
    </source>
</evidence>
<proteinExistence type="inferred from homology"/>
<protein>
    <recommendedName>
        <fullName evidence="12">Phosphoglucomutase</fullName>
        <ecNumber evidence="6">5.4.2.2</ecNumber>
    </recommendedName>
    <alternativeName>
        <fullName evidence="14">Alpha-phosphoglucomutase</fullName>
    </alternativeName>
    <alternativeName>
        <fullName evidence="13">Glucose phosphomutase</fullName>
    </alternativeName>
</protein>
<dbReference type="Pfam" id="PF02878">
    <property type="entry name" value="PGM_PMM_I"/>
    <property type="match status" value="1"/>
</dbReference>
<dbReference type="AlphaFoldDB" id="A0A223CXR4"/>
<dbReference type="InterPro" id="IPR005844">
    <property type="entry name" value="A-D-PHexomutase_a/b/a-I"/>
</dbReference>
<reference evidence="20 21" key="1">
    <citation type="journal article" date="2015" name="Int. J. Syst. Evol. Microbiol.">
        <title>Tumebacillus algifaecis sp. nov., isolated from decomposing algal scum.</title>
        <authorList>
            <person name="Wu Y.F."/>
            <person name="Zhang B."/>
            <person name="Xing P."/>
            <person name="Wu Q.L."/>
            <person name="Liu S.J."/>
        </authorList>
    </citation>
    <scope>NUCLEOTIDE SEQUENCE [LARGE SCALE GENOMIC DNA]</scope>
    <source>
        <strain evidence="20 21">THMBR28</strain>
    </source>
</reference>
<keyword evidence="7" id="KW-0119">Carbohydrate metabolism</keyword>
<comment type="similarity">
    <text evidence="5 15">Belongs to the phosphohexose mutase family.</text>
</comment>
<evidence type="ECO:0000256" key="1">
    <source>
        <dbReference type="ARBA" id="ARBA00000443"/>
    </source>
</evidence>
<evidence type="ECO:0000256" key="10">
    <source>
        <dbReference type="ARBA" id="ARBA00022842"/>
    </source>
</evidence>
<dbReference type="InterPro" id="IPR005845">
    <property type="entry name" value="A-D-PHexomutase_a/b/a-II"/>
</dbReference>
<evidence type="ECO:0000256" key="3">
    <source>
        <dbReference type="ARBA" id="ARBA00005164"/>
    </source>
</evidence>
<comment type="pathway">
    <text evidence="3">Glycolipid metabolism; diglucosyl-diacylglycerol biosynthesis.</text>
</comment>
<organism evidence="20 21">
    <name type="scientific">Tumebacillus algifaecis</name>
    <dbReference type="NCBI Taxonomy" id="1214604"/>
    <lineage>
        <taxon>Bacteria</taxon>
        <taxon>Bacillati</taxon>
        <taxon>Bacillota</taxon>
        <taxon>Bacilli</taxon>
        <taxon>Bacillales</taxon>
        <taxon>Alicyclobacillaceae</taxon>
        <taxon>Tumebacillus</taxon>
    </lineage>
</organism>
<gene>
    <name evidence="20" type="ORF">CIG75_02625</name>
</gene>
<feature type="domain" description="Alpha-D-phosphohexomutase alpha/beta/alpha" evidence="17">
    <location>
        <begin position="43"/>
        <end position="181"/>
    </location>
</feature>
<dbReference type="OrthoDB" id="9806956at2"/>
<evidence type="ECO:0000256" key="11">
    <source>
        <dbReference type="ARBA" id="ARBA00023235"/>
    </source>
</evidence>
<dbReference type="InterPro" id="IPR036900">
    <property type="entry name" value="A-D-PHexomutase_C_sf"/>
</dbReference>
<dbReference type="CDD" id="cd05799">
    <property type="entry name" value="PGM2"/>
    <property type="match status" value="1"/>
</dbReference>
<accession>A0A223CXR4</accession>
<dbReference type="Gene3D" id="3.30.310.50">
    <property type="entry name" value="Alpha-D-phosphohexomutase, C-terminal domain"/>
    <property type="match status" value="1"/>
</dbReference>
<dbReference type="SUPFAM" id="SSF53738">
    <property type="entry name" value="Phosphoglucomutase, first 3 domains"/>
    <property type="match status" value="3"/>
</dbReference>
<dbReference type="KEGG" id="tab:CIG75_02625"/>
<sequence>MKAFDAYREWLNSSFLDEQTRAELRAISDQPEEIHERFYKHLEFGTAGLRGELGAGINRINRYTVRRATEGLARHIAALGDVAKERGVVIAYDSRRLSPELALEAACTLAGNGVRSYLFQKLCPTPVLSYAVRELGAQAGIVITASHNPPAYNGYKVYGADGGQIVAAHADEIQSEIEQVRSLDEVHFCTAKEAEAAGLLCWINEELEARYLEQLQTLCLNREAIADVASQLKIVYTPLHGTGNRPVQRILREVGFTKVYVVPEQALPDPEFSTCKQPNPEEEGAYALAIPIADRIGADLIIATDPDCDRVGMAVRNADGDFVRLTGNQIGALLLYYLLTEQKKRNLLPNGATMIKTIVTSELGRAVAESFGVEVIDTLTGFKYIAEQMRHLEAKRERMFVFGYEESCGFLSAPFVRDKDAVMATMQLCEMAAYYQCKDISLYEALQAIYQEYGYYKEQHLSLTRIGRHGSAEIQEILKTWRLAPPDFIAGQQVTEYRDFQSGVVQDVRAGTETKLNFPKADVLHYTLADGSWFCLRPSGTEPKLKVYLAVCGASSTEADEKLNQLVQAVKANL</sequence>
<comment type="catalytic activity">
    <reaction evidence="1">
        <text>alpha-D-glucose 1-phosphate = alpha-D-glucose 6-phosphate</text>
        <dbReference type="Rhea" id="RHEA:23536"/>
        <dbReference type="ChEBI" id="CHEBI:58225"/>
        <dbReference type="ChEBI" id="CHEBI:58601"/>
        <dbReference type="EC" id="5.4.2.2"/>
    </reaction>
</comment>
<dbReference type="Pfam" id="PF02879">
    <property type="entry name" value="PGM_PMM_II"/>
    <property type="match status" value="1"/>
</dbReference>
<dbReference type="PRINTS" id="PR00509">
    <property type="entry name" value="PGMPMM"/>
</dbReference>
<keyword evidence="10 15" id="KW-0460">Magnesium</keyword>
<dbReference type="InterPro" id="IPR005843">
    <property type="entry name" value="A-D-PHexomutase_C"/>
</dbReference>
<evidence type="ECO:0000256" key="9">
    <source>
        <dbReference type="ARBA" id="ARBA00022723"/>
    </source>
</evidence>
<keyword evidence="7" id="KW-0313">Glucose metabolism</keyword>
<dbReference type="Proteomes" id="UP000214688">
    <property type="component" value="Chromosome"/>
</dbReference>
<keyword evidence="21" id="KW-1185">Reference proteome</keyword>
<comment type="cofactor">
    <cofactor evidence="2">
        <name>Mg(2+)</name>
        <dbReference type="ChEBI" id="CHEBI:18420"/>
    </cofactor>
</comment>
<evidence type="ECO:0000256" key="7">
    <source>
        <dbReference type="ARBA" id="ARBA00022526"/>
    </source>
</evidence>
<keyword evidence="11" id="KW-0413">Isomerase</keyword>
<dbReference type="SUPFAM" id="SSF55957">
    <property type="entry name" value="Phosphoglucomutase, C-terminal domain"/>
    <property type="match status" value="1"/>
</dbReference>
<dbReference type="Pfam" id="PF02880">
    <property type="entry name" value="PGM_PMM_III"/>
    <property type="match status" value="1"/>
</dbReference>
<dbReference type="InterPro" id="IPR005841">
    <property type="entry name" value="Alpha-D-phosphohexomutase_SF"/>
</dbReference>
<name>A0A223CXR4_9BACL</name>
<comment type="pathway">
    <text evidence="4">Lipid metabolism.</text>
</comment>
<dbReference type="Gene3D" id="3.40.120.10">
    <property type="entry name" value="Alpha-D-Glucose-1,6-Bisphosphate, subunit A, domain 3"/>
    <property type="match status" value="3"/>
</dbReference>
<evidence type="ECO:0000259" key="18">
    <source>
        <dbReference type="Pfam" id="PF02879"/>
    </source>
</evidence>
<evidence type="ECO:0000256" key="13">
    <source>
        <dbReference type="ARBA" id="ARBA00041398"/>
    </source>
</evidence>
<dbReference type="GO" id="GO:0006006">
    <property type="term" value="P:glucose metabolic process"/>
    <property type="evidence" value="ECO:0007669"/>
    <property type="project" value="UniProtKB-KW"/>
</dbReference>
<evidence type="ECO:0000256" key="2">
    <source>
        <dbReference type="ARBA" id="ARBA00001946"/>
    </source>
</evidence>
<evidence type="ECO:0000313" key="21">
    <source>
        <dbReference type="Proteomes" id="UP000214688"/>
    </source>
</evidence>
<dbReference type="RefSeq" id="WP_094235244.1">
    <property type="nucleotide sequence ID" value="NZ_CP022657.1"/>
</dbReference>
<evidence type="ECO:0000256" key="14">
    <source>
        <dbReference type="ARBA" id="ARBA00041467"/>
    </source>
</evidence>
<evidence type="ECO:0000313" key="20">
    <source>
        <dbReference type="EMBL" id="ASS73984.1"/>
    </source>
</evidence>